<dbReference type="EMBL" id="VDMD01000021">
    <property type="protein sequence ID" value="TRM60590.1"/>
    <property type="molecule type" value="Genomic_DNA"/>
</dbReference>
<dbReference type="GO" id="GO:0016491">
    <property type="term" value="F:oxidoreductase activity"/>
    <property type="evidence" value="ECO:0007669"/>
    <property type="project" value="UniProtKB-KW"/>
</dbReference>
<evidence type="ECO:0000259" key="2">
    <source>
        <dbReference type="Pfam" id="PF00248"/>
    </source>
</evidence>
<dbReference type="InterPro" id="IPR023210">
    <property type="entry name" value="NADP_OxRdtase_dom"/>
</dbReference>
<accession>A0A550C708</accession>
<evidence type="ECO:0000256" key="1">
    <source>
        <dbReference type="ARBA" id="ARBA00023002"/>
    </source>
</evidence>
<name>A0A550C708_9AGAR</name>
<reference evidence="3 4" key="1">
    <citation type="journal article" date="2019" name="New Phytol.">
        <title>Comparative genomics reveals unique wood-decay strategies and fruiting body development in the Schizophyllaceae.</title>
        <authorList>
            <person name="Almasi E."/>
            <person name="Sahu N."/>
            <person name="Krizsan K."/>
            <person name="Balint B."/>
            <person name="Kovacs G.M."/>
            <person name="Kiss B."/>
            <person name="Cseklye J."/>
            <person name="Drula E."/>
            <person name="Henrissat B."/>
            <person name="Nagy I."/>
            <person name="Chovatia M."/>
            <person name="Adam C."/>
            <person name="LaButti K."/>
            <person name="Lipzen A."/>
            <person name="Riley R."/>
            <person name="Grigoriev I.V."/>
            <person name="Nagy L.G."/>
        </authorList>
    </citation>
    <scope>NUCLEOTIDE SEQUENCE [LARGE SCALE GENOMIC DNA]</scope>
    <source>
        <strain evidence="3 4">NL-1724</strain>
    </source>
</reference>
<dbReference type="SUPFAM" id="SSF51430">
    <property type="entry name" value="NAD(P)-linked oxidoreductase"/>
    <property type="match status" value="1"/>
</dbReference>
<dbReference type="InterPro" id="IPR050791">
    <property type="entry name" value="Aldo-Keto_reductase"/>
</dbReference>
<dbReference type="GO" id="GO:0005737">
    <property type="term" value="C:cytoplasm"/>
    <property type="evidence" value="ECO:0007669"/>
    <property type="project" value="TreeGrafter"/>
</dbReference>
<dbReference type="Gene3D" id="3.20.20.100">
    <property type="entry name" value="NADP-dependent oxidoreductase domain"/>
    <property type="match status" value="1"/>
</dbReference>
<evidence type="ECO:0000313" key="4">
    <source>
        <dbReference type="Proteomes" id="UP000320762"/>
    </source>
</evidence>
<organism evidence="3 4">
    <name type="scientific">Schizophyllum amplum</name>
    <dbReference type="NCBI Taxonomy" id="97359"/>
    <lineage>
        <taxon>Eukaryota</taxon>
        <taxon>Fungi</taxon>
        <taxon>Dikarya</taxon>
        <taxon>Basidiomycota</taxon>
        <taxon>Agaricomycotina</taxon>
        <taxon>Agaricomycetes</taxon>
        <taxon>Agaricomycetidae</taxon>
        <taxon>Agaricales</taxon>
        <taxon>Schizophyllaceae</taxon>
        <taxon>Schizophyllum</taxon>
    </lineage>
</organism>
<keyword evidence="1" id="KW-0560">Oxidoreductase</keyword>
<feature type="domain" description="NADP-dependent oxidoreductase" evidence="2">
    <location>
        <begin position="42"/>
        <end position="271"/>
    </location>
</feature>
<dbReference type="AlphaFoldDB" id="A0A550C708"/>
<protein>
    <submittedName>
        <fullName evidence="3">NADP-dependent oxidoreductase domain-containing protein</fullName>
    </submittedName>
</protein>
<keyword evidence="4" id="KW-1185">Reference proteome</keyword>
<dbReference type="PANTHER" id="PTHR43625:SF40">
    <property type="entry name" value="ALDO-KETO REDUCTASE YAKC [NADP(+)]"/>
    <property type="match status" value="1"/>
</dbReference>
<dbReference type="PANTHER" id="PTHR43625">
    <property type="entry name" value="AFLATOXIN B1 ALDEHYDE REDUCTASE"/>
    <property type="match status" value="1"/>
</dbReference>
<comment type="caution">
    <text evidence="3">The sequence shown here is derived from an EMBL/GenBank/DDBJ whole genome shotgun (WGS) entry which is preliminary data.</text>
</comment>
<evidence type="ECO:0000313" key="3">
    <source>
        <dbReference type="EMBL" id="TRM60590.1"/>
    </source>
</evidence>
<dbReference type="InterPro" id="IPR036812">
    <property type="entry name" value="NAD(P)_OxRdtase_dom_sf"/>
</dbReference>
<dbReference type="Proteomes" id="UP000320762">
    <property type="component" value="Unassembled WGS sequence"/>
</dbReference>
<proteinExistence type="predicted"/>
<dbReference type="STRING" id="97359.A0A550C708"/>
<dbReference type="Pfam" id="PF00248">
    <property type="entry name" value="Aldo_ket_red"/>
    <property type="match status" value="1"/>
</dbReference>
<dbReference type="OrthoDB" id="37537at2759"/>
<sequence>MAPPMTLPARIIGDSPVSAIGFGAMGFSAFYVSQDKTDEGRLKDTYDIYGDNEDLLGKWFERPGKRSDICLATKFGFAHGDPSRQVNCDPSYVRTTFETSCKRLKTDYIDLWYVHRADPTVPIELTIKAMSKLVKEGRVKYIGLSEVSARTLRRAHAVHPIALQSEYSPITLDIEAEDEVHGLMEACRELGVKVIAYSPLGRGFLTGQIKSRSDLDPDDHRLTVPRFSEENFPRVLKVAEELKKIGEKHGAIAGQVALAWVLAQGEDVIPISRDY</sequence>
<gene>
    <name evidence="3" type="ORF">BD626DRAFT_603747</name>
</gene>